<gene>
    <name evidence="22" type="ORF">ZOSMA_23G00120</name>
</gene>
<dbReference type="InterPro" id="IPR019793">
    <property type="entry name" value="Peroxidases_heam-ligand_BS"/>
</dbReference>
<dbReference type="FunFam" id="1.10.520.10:FF:000008">
    <property type="entry name" value="Peroxidase"/>
    <property type="match status" value="1"/>
</dbReference>
<dbReference type="InterPro" id="IPR002016">
    <property type="entry name" value="Haem_peroxidase"/>
</dbReference>
<evidence type="ECO:0000313" key="23">
    <source>
        <dbReference type="Proteomes" id="UP000036987"/>
    </source>
</evidence>
<keyword evidence="9 17" id="KW-0106">Calcium</keyword>
<feature type="domain" description="Plant heme peroxidase family profile" evidence="21">
    <location>
        <begin position="34"/>
        <end position="338"/>
    </location>
</feature>
<dbReference type="InterPro" id="IPR019794">
    <property type="entry name" value="Peroxidases_AS"/>
</dbReference>
<keyword evidence="6 20" id="KW-0575">Peroxidase</keyword>
<dbReference type="SUPFAM" id="SSF48113">
    <property type="entry name" value="Heme-dependent peroxidases"/>
    <property type="match status" value="1"/>
</dbReference>
<dbReference type="GO" id="GO:0046872">
    <property type="term" value="F:metal ion binding"/>
    <property type="evidence" value="ECO:0007669"/>
    <property type="project" value="UniProtKB-UniRule"/>
</dbReference>
<comment type="similarity">
    <text evidence="20">Belongs to the peroxidase family. Classical plant (class III) peroxidase subfamily.</text>
</comment>
<dbReference type="GO" id="GO:0140825">
    <property type="term" value="F:lactoperoxidase activity"/>
    <property type="evidence" value="ECO:0007669"/>
    <property type="project" value="UniProtKB-EC"/>
</dbReference>
<evidence type="ECO:0000259" key="21">
    <source>
        <dbReference type="PROSITE" id="PS50873"/>
    </source>
</evidence>
<dbReference type="Gene3D" id="1.10.520.10">
    <property type="match status" value="1"/>
</dbReference>
<evidence type="ECO:0000256" key="3">
    <source>
        <dbReference type="ARBA" id="ARBA00006873"/>
    </source>
</evidence>
<keyword evidence="7 20" id="KW-0349">Heme</keyword>
<accession>A0A0K9PJE8</accession>
<keyword evidence="14 20" id="KW-0376">Hydrogen peroxide</keyword>
<feature type="disulfide bond" evidence="19">
    <location>
        <begin position="213"/>
        <end position="245"/>
    </location>
</feature>
<sequence length="338" mass="36831">MESRGSRNGDLIMGFVVVFAVLLMGSTGSVTASDLKIDFYAQTCPAAEVLIKYITYVNVLENPSLSAKLLRMHFHDCFVEGCDASVLLDPVDNSTTATQVEKQARPNLTLGGFDFIDQAKQLLETVCPRIVSCADIVALATRDAISYKFGREMWQVPTGRRDGKVSLASNAIANLPPPFFNLTALRQSFSDKGLNLIDLVALSGGHTIGVSHCKTFLNRLYNFGGTGKADPTLEPSYADVLKKSCPATTTDNNKTVEMDPSSSFSFDTHYFTTVLKKKGLFTSDAVLLDDPAAVAAIERFRDSDNFYKQFGKSMEKMGGIGVLTGTDGQIRRNCRLVN</sequence>
<dbReference type="GO" id="GO:0020037">
    <property type="term" value="F:heme binding"/>
    <property type="evidence" value="ECO:0007669"/>
    <property type="project" value="UniProtKB-UniRule"/>
</dbReference>
<dbReference type="PRINTS" id="PR00461">
    <property type="entry name" value="PLPEROXIDASE"/>
</dbReference>
<dbReference type="STRING" id="29655.A0A0K9PJE8"/>
<feature type="binding site" evidence="17">
    <location>
        <position position="79"/>
    </location>
    <ligand>
        <name>Ca(2+)</name>
        <dbReference type="ChEBI" id="CHEBI:29108"/>
        <label>1</label>
    </ligand>
</feature>
<dbReference type="InterPro" id="IPR000823">
    <property type="entry name" value="Peroxidase_pln"/>
</dbReference>
<comment type="cofactor">
    <cofactor evidence="17 20">
        <name>Ca(2+)</name>
        <dbReference type="ChEBI" id="CHEBI:29108"/>
    </cofactor>
    <text evidence="17 20">Binds 2 calcium ions per subunit.</text>
</comment>
<dbReference type="Gene3D" id="1.10.420.10">
    <property type="entry name" value="Peroxidase, domain 2"/>
    <property type="match status" value="1"/>
</dbReference>
<comment type="subcellular location">
    <subcellularLocation>
        <location evidence="20">Secreted</location>
    </subcellularLocation>
</comment>
<feature type="binding site" evidence="17">
    <location>
        <position position="83"/>
    </location>
    <ligand>
        <name>Ca(2+)</name>
        <dbReference type="ChEBI" id="CHEBI:29108"/>
        <label>1</label>
    </ligand>
</feature>
<dbReference type="Pfam" id="PF00141">
    <property type="entry name" value="peroxidase"/>
    <property type="match status" value="1"/>
</dbReference>
<dbReference type="PANTHER" id="PTHR31235">
    <property type="entry name" value="PEROXIDASE 25-RELATED"/>
    <property type="match status" value="1"/>
</dbReference>
<feature type="binding site" evidence="17">
    <location>
        <position position="259"/>
    </location>
    <ligand>
        <name>Ca(2+)</name>
        <dbReference type="ChEBI" id="CHEBI:29108"/>
        <label>2</label>
    </ligand>
</feature>
<protein>
    <recommendedName>
        <fullName evidence="4 20">Peroxidase</fullName>
        <ecNumber evidence="4 20">1.11.1.7</ecNumber>
    </recommendedName>
</protein>
<dbReference type="GO" id="GO:0005576">
    <property type="term" value="C:extracellular region"/>
    <property type="evidence" value="ECO:0007669"/>
    <property type="project" value="UniProtKB-SubCell"/>
</dbReference>
<evidence type="ECO:0000256" key="11">
    <source>
        <dbReference type="ARBA" id="ARBA00023004"/>
    </source>
</evidence>
<evidence type="ECO:0000256" key="20">
    <source>
        <dbReference type="RuleBase" id="RU362060"/>
    </source>
</evidence>
<keyword evidence="5 20" id="KW-0964">Secreted</keyword>
<dbReference type="AlphaFoldDB" id="A0A0K9PJE8"/>
<dbReference type="InterPro" id="IPR010255">
    <property type="entry name" value="Haem_peroxidase_sf"/>
</dbReference>
<evidence type="ECO:0000256" key="19">
    <source>
        <dbReference type="PIRSR" id="PIRSR600823-5"/>
    </source>
</evidence>
<organism evidence="22 23">
    <name type="scientific">Zostera marina</name>
    <name type="common">Eelgrass</name>
    <dbReference type="NCBI Taxonomy" id="29655"/>
    <lineage>
        <taxon>Eukaryota</taxon>
        <taxon>Viridiplantae</taxon>
        <taxon>Streptophyta</taxon>
        <taxon>Embryophyta</taxon>
        <taxon>Tracheophyta</taxon>
        <taxon>Spermatophyta</taxon>
        <taxon>Magnoliopsida</taxon>
        <taxon>Liliopsida</taxon>
        <taxon>Zosteraceae</taxon>
        <taxon>Zostera</taxon>
    </lineage>
</organism>
<feature type="signal peptide" evidence="20">
    <location>
        <begin position="1"/>
        <end position="32"/>
    </location>
</feature>
<comment type="function">
    <text evidence="2">Removal of H(2)O(2), oxidation of toxic reductants, biosynthesis and degradation of lignin, suberization, auxin catabolism, response to environmental stresses such as wounding, pathogen attack and oxidative stress. These functions might be dependent on each isozyme/isoform in each plant tissue.</text>
</comment>
<dbReference type="GO" id="GO:0004601">
    <property type="term" value="F:peroxidase activity"/>
    <property type="evidence" value="ECO:0000318"/>
    <property type="project" value="GO_Central"/>
</dbReference>
<dbReference type="InterPro" id="IPR033905">
    <property type="entry name" value="Secretory_peroxidase"/>
</dbReference>
<feature type="site" description="Transition state stabilizer" evidence="18">
    <location>
        <position position="71"/>
    </location>
</feature>
<keyword evidence="10 20" id="KW-0560">Oxidoreductase</keyword>
<reference evidence="23" key="1">
    <citation type="journal article" date="2016" name="Nature">
        <title>The genome of the seagrass Zostera marina reveals angiosperm adaptation to the sea.</title>
        <authorList>
            <person name="Olsen J.L."/>
            <person name="Rouze P."/>
            <person name="Verhelst B."/>
            <person name="Lin Y.-C."/>
            <person name="Bayer T."/>
            <person name="Collen J."/>
            <person name="Dattolo E."/>
            <person name="De Paoli E."/>
            <person name="Dittami S."/>
            <person name="Maumus F."/>
            <person name="Michel G."/>
            <person name="Kersting A."/>
            <person name="Lauritano C."/>
            <person name="Lohaus R."/>
            <person name="Toepel M."/>
            <person name="Tonon T."/>
            <person name="Vanneste K."/>
            <person name="Amirebrahimi M."/>
            <person name="Brakel J."/>
            <person name="Bostroem C."/>
            <person name="Chovatia M."/>
            <person name="Grimwood J."/>
            <person name="Jenkins J.W."/>
            <person name="Jueterbock A."/>
            <person name="Mraz A."/>
            <person name="Stam W.T."/>
            <person name="Tice H."/>
            <person name="Bornberg-Bauer E."/>
            <person name="Green P.J."/>
            <person name="Pearson G.A."/>
            <person name="Procaccini G."/>
            <person name="Duarte C.M."/>
            <person name="Schmutz J."/>
            <person name="Reusch T.B.H."/>
            <person name="Van de Peer Y."/>
        </authorList>
    </citation>
    <scope>NUCLEOTIDE SEQUENCE [LARGE SCALE GENOMIC DNA]</scope>
    <source>
        <strain evidence="23">cv. Finnish</strain>
    </source>
</reference>
<feature type="binding site" evidence="17">
    <location>
        <position position="101"/>
    </location>
    <ligand>
        <name>Ca(2+)</name>
        <dbReference type="ChEBI" id="CHEBI:29108"/>
        <label>1</label>
    </ligand>
</feature>
<feature type="binding site" evidence="16">
    <location>
        <position position="176"/>
    </location>
    <ligand>
        <name>substrate</name>
    </ligand>
</feature>
<dbReference type="Proteomes" id="UP000036987">
    <property type="component" value="Unassembled WGS sequence"/>
</dbReference>
<evidence type="ECO:0000256" key="17">
    <source>
        <dbReference type="PIRSR" id="PIRSR600823-3"/>
    </source>
</evidence>
<dbReference type="PROSITE" id="PS00435">
    <property type="entry name" value="PEROXIDASE_1"/>
    <property type="match status" value="1"/>
</dbReference>
<evidence type="ECO:0000256" key="18">
    <source>
        <dbReference type="PIRSR" id="PIRSR600823-4"/>
    </source>
</evidence>
<evidence type="ECO:0000256" key="1">
    <source>
        <dbReference type="ARBA" id="ARBA00000189"/>
    </source>
</evidence>
<evidence type="ECO:0000313" key="22">
    <source>
        <dbReference type="EMBL" id="KMZ68362.1"/>
    </source>
</evidence>
<comment type="caution">
    <text evidence="22">The sequence shown here is derived from an EMBL/GenBank/DDBJ whole genome shotgun (WGS) entry which is preliminary data.</text>
</comment>
<dbReference type="GO" id="GO:0006979">
    <property type="term" value="P:response to oxidative stress"/>
    <property type="evidence" value="ECO:0007669"/>
    <property type="project" value="UniProtKB-UniRule"/>
</dbReference>
<dbReference type="PROSITE" id="PS50873">
    <property type="entry name" value="PEROXIDASE_4"/>
    <property type="match status" value="1"/>
</dbReference>
<dbReference type="OrthoDB" id="2113341at2759"/>
<dbReference type="PRINTS" id="PR00458">
    <property type="entry name" value="PEROXIDASE"/>
</dbReference>
<keyword evidence="13" id="KW-0325">Glycoprotein</keyword>
<evidence type="ECO:0000256" key="8">
    <source>
        <dbReference type="ARBA" id="ARBA00022723"/>
    </source>
</evidence>
<keyword evidence="8 17" id="KW-0479">Metal-binding</keyword>
<evidence type="ECO:0000256" key="15">
    <source>
        <dbReference type="PIRSR" id="PIRSR600823-1"/>
    </source>
</evidence>
<comment type="cofactor">
    <cofactor evidence="17 20">
        <name>heme b</name>
        <dbReference type="ChEBI" id="CHEBI:60344"/>
    </cofactor>
    <text evidence="17 20">Binds 1 heme b (iron(II)-protoporphyrin IX) group per subunit.</text>
</comment>
<keyword evidence="20" id="KW-0732">Signal</keyword>
<dbReference type="EMBL" id="LFYR01000839">
    <property type="protein sequence ID" value="KMZ68362.1"/>
    <property type="molecule type" value="Genomic_DNA"/>
</dbReference>
<feature type="binding site" evidence="17">
    <location>
        <position position="76"/>
    </location>
    <ligand>
        <name>Ca(2+)</name>
        <dbReference type="ChEBI" id="CHEBI:29108"/>
        <label>1</label>
    </ligand>
</feature>
<evidence type="ECO:0000256" key="9">
    <source>
        <dbReference type="ARBA" id="ARBA00022837"/>
    </source>
</evidence>
<evidence type="ECO:0000256" key="12">
    <source>
        <dbReference type="ARBA" id="ARBA00023157"/>
    </source>
</evidence>
<dbReference type="GO" id="GO:0006950">
    <property type="term" value="P:response to stress"/>
    <property type="evidence" value="ECO:0000318"/>
    <property type="project" value="GO_Central"/>
</dbReference>
<dbReference type="PROSITE" id="PS00436">
    <property type="entry name" value="PEROXIDASE_2"/>
    <property type="match status" value="1"/>
</dbReference>
<evidence type="ECO:0000256" key="7">
    <source>
        <dbReference type="ARBA" id="ARBA00022617"/>
    </source>
</evidence>
<dbReference type="GO" id="GO:0009505">
    <property type="term" value="C:plant-type cell wall"/>
    <property type="evidence" value="ECO:0000318"/>
    <property type="project" value="GO_Central"/>
</dbReference>
<evidence type="ECO:0000256" key="6">
    <source>
        <dbReference type="ARBA" id="ARBA00022559"/>
    </source>
</evidence>
<evidence type="ECO:0000256" key="10">
    <source>
        <dbReference type="ARBA" id="ARBA00023002"/>
    </source>
</evidence>
<feature type="binding site" evidence="17">
    <location>
        <position position="81"/>
    </location>
    <ligand>
        <name>Ca(2+)</name>
        <dbReference type="ChEBI" id="CHEBI:29108"/>
        <label>1</label>
    </ligand>
</feature>
<feature type="disulfide bond" evidence="19">
    <location>
        <begin position="77"/>
        <end position="82"/>
    </location>
</feature>
<dbReference type="EC" id="1.11.1.7" evidence="4 20"/>
<dbReference type="GO" id="GO:0042744">
    <property type="term" value="P:hydrogen peroxide catabolic process"/>
    <property type="evidence" value="ECO:0007669"/>
    <property type="project" value="UniProtKB-KW"/>
</dbReference>
<evidence type="ECO:0000256" key="2">
    <source>
        <dbReference type="ARBA" id="ARBA00002322"/>
    </source>
</evidence>
<comment type="similarity">
    <text evidence="3">Belongs to the peroxidase family. Ascorbate peroxidase subfamily.</text>
</comment>
<feature type="binding site" evidence="17">
    <location>
        <position position="267"/>
    </location>
    <ligand>
        <name>Ca(2+)</name>
        <dbReference type="ChEBI" id="CHEBI:29108"/>
        <label>2</label>
    </ligand>
</feature>
<feature type="disulfide bond" evidence="19">
    <location>
        <begin position="133"/>
        <end position="334"/>
    </location>
</feature>
<feature type="binding site" evidence="17">
    <location>
        <position position="85"/>
    </location>
    <ligand>
        <name>Ca(2+)</name>
        <dbReference type="ChEBI" id="CHEBI:29108"/>
        <label>1</label>
    </ligand>
</feature>
<keyword evidence="12 19" id="KW-1015">Disulfide bond</keyword>
<evidence type="ECO:0000256" key="5">
    <source>
        <dbReference type="ARBA" id="ARBA00022525"/>
    </source>
</evidence>
<evidence type="ECO:0000256" key="14">
    <source>
        <dbReference type="ARBA" id="ARBA00023324"/>
    </source>
</evidence>
<proteinExistence type="inferred from homology"/>
<name>A0A0K9PJE8_ZOSMR</name>
<dbReference type="OMA" id="EIRSKCW"/>
<evidence type="ECO:0000256" key="13">
    <source>
        <dbReference type="ARBA" id="ARBA00023180"/>
    </source>
</evidence>
<evidence type="ECO:0000256" key="16">
    <source>
        <dbReference type="PIRSR" id="PIRSR600823-2"/>
    </source>
</evidence>
<evidence type="ECO:0000256" key="4">
    <source>
        <dbReference type="ARBA" id="ARBA00012313"/>
    </source>
</evidence>
<feature type="disulfide bond" evidence="19">
    <location>
        <begin position="44"/>
        <end position="127"/>
    </location>
</feature>
<feature type="chain" id="PRO_5005393864" description="Peroxidase" evidence="20">
    <location>
        <begin position="33"/>
        <end position="338"/>
    </location>
</feature>
<keyword evidence="11 17" id="KW-0408">Iron</keyword>
<dbReference type="CDD" id="cd00693">
    <property type="entry name" value="secretory_peroxidase"/>
    <property type="match status" value="1"/>
</dbReference>
<comment type="catalytic activity">
    <reaction evidence="1 20">
        <text>2 a phenolic donor + H2O2 = 2 a phenolic radical donor + 2 H2O</text>
        <dbReference type="Rhea" id="RHEA:56136"/>
        <dbReference type="ChEBI" id="CHEBI:15377"/>
        <dbReference type="ChEBI" id="CHEBI:16240"/>
        <dbReference type="ChEBI" id="CHEBI:139520"/>
        <dbReference type="ChEBI" id="CHEBI:139521"/>
        <dbReference type="EC" id="1.11.1.7"/>
    </reaction>
</comment>
<feature type="binding site" evidence="17">
    <location>
        <position position="207"/>
    </location>
    <ligand>
        <name>Ca(2+)</name>
        <dbReference type="ChEBI" id="CHEBI:29108"/>
        <label>2</label>
    </ligand>
</feature>
<feature type="active site" description="Proton acceptor" evidence="15">
    <location>
        <position position="75"/>
    </location>
</feature>
<dbReference type="FunFam" id="1.10.420.10:FF:000008">
    <property type="entry name" value="Peroxidase"/>
    <property type="match status" value="1"/>
</dbReference>
<feature type="binding site" description="axial binding residue" evidence="17">
    <location>
        <position position="206"/>
    </location>
    <ligand>
        <name>heme b</name>
        <dbReference type="ChEBI" id="CHEBI:60344"/>
    </ligand>
    <ligandPart>
        <name>Fe</name>
        <dbReference type="ChEBI" id="CHEBI:18248"/>
    </ligandPart>
</feature>
<keyword evidence="23" id="KW-1185">Reference proteome</keyword>